<dbReference type="AlphaFoldDB" id="A0A1G2K7V7"/>
<name>A0A1G2K7V7_9BACT</name>
<evidence type="ECO:0000313" key="2">
    <source>
        <dbReference type="Proteomes" id="UP000177152"/>
    </source>
</evidence>
<gene>
    <name evidence="1" type="ORF">A2633_01375</name>
</gene>
<comment type="caution">
    <text evidence="1">The sequence shown here is derived from an EMBL/GenBank/DDBJ whole genome shotgun (WGS) entry which is preliminary data.</text>
</comment>
<dbReference type="EMBL" id="MHQC01000032">
    <property type="protein sequence ID" value="OGZ94651.1"/>
    <property type="molecule type" value="Genomic_DNA"/>
</dbReference>
<reference evidence="1 2" key="1">
    <citation type="journal article" date="2016" name="Nat. Commun.">
        <title>Thousands of microbial genomes shed light on interconnected biogeochemical processes in an aquifer system.</title>
        <authorList>
            <person name="Anantharaman K."/>
            <person name="Brown C.T."/>
            <person name="Hug L.A."/>
            <person name="Sharon I."/>
            <person name="Castelle C.J."/>
            <person name="Probst A.J."/>
            <person name="Thomas B.C."/>
            <person name="Singh A."/>
            <person name="Wilkins M.J."/>
            <person name="Karaoz U."/>
            <person name="Brodie E.L."/>
            <person name="Williams K.H."/>
            <person name="Hubbard S.S."/>
            <person name="Banfield J.F."/>
        </authorList>
    </citation>
    <scope>NUCLEOTIDE SEQUENCE [LARGE SCALE GENOMIC DNA]</scope>
</reference>
<evidence type="ECO:0000313" key="1">
    <source>
        <dbReference type="EMBL" id="OGZ94651.1"/>
    </source>
</evidence>
<protein>
    <submittedName>
        <fullName evidence="1">Uncharacterized protein</fullName>
    </submittedName>
</protein>
<sequence length="81" mass="9373">MPTPNGWVSGDVIIFFKKNISEERIKTIISEFWLQIVSSPESPGGMYWLEVPPGTEQEWISRLNNLAEVDQAYPNKYLEEQ</sequence>
<proteinExistence type="predicted"/>
<accession>A0A1G2K7V7</accession>
<dbReference type="Proteomes" id="UP000177152">
    <property type="component" value="Unassembled WGS sequence"/>
</dbReference>
<organism evidence="1 2">
    <name type="scientific">Candidatus Sungbacteria bacterium RIFCSPHIGHO2_01_FULL_47_32</name>
    <dbReference type="NCBI Taxonomy" id="1802264"/>
    <lineage>
        <taxon>Bacteria</taxon>
        <taxon>Candidatus Sungiibacteriota</taxon>
    </lineage>
</organism>